<name>A0A8S1HNV0_9PELO</name>
<evidence type="ECO:0000256" key="7">
    <source>
        <dbReference type="ARBA" id="ARBA00023157"/>
    </source>
</evidence>
<dbReference type="SUPFAM" id="SSF57424">
    <property type="entry name" value="LDL receptor-like module"/>
    <property type="match status" value="3"/>
</dbReference>
<dbReference type="InterPro" id="IPR003599">
    <property type="entry name" value="Ig_sub"/>
</dbReference>
<reference evidence="10" key="1">
    <citation type="submission" date="2020-10" db="EMBL/GenBank/DDBJ databases">
        <authorList>
            <person name="Kikuchi T."/>
        </authorList>
    </citation>
    <scope>NUCLEOTIDE SEQUENCE</scope>
    <source>
        <strain evidence="10">NKZ352</strain>
    </source>
</reference>
<evidence type="ECO:0000313" key="10">
    <source>
        <dbReference type="EMBL" id="CAD6196913.1"/>
    </source>
</evidence>
<dbReference type="PROSITE" id="PS50835">
    <property type="entry name" value="IG_LIKE"/>
    <property type="match status" value="1"/>
</dbReference>
<keyword evidence="6" id="KW-0472">Membrane</keyword>
<feature type="disulfide bond" evidence="8">
    <location>
        <begin position="338"/>
        <end position="356"/>
    </location>
</feature>
<dbReference type="InterPro" id="IPR023415">
    <property type="entry name" value="LDLR_class-A_CS"/>
</dbReference>
<comment type="subcellular location">
    <subcellularLocation>
        <location evidence="2">Endomembrane system</location>
    </subcellularLocation>
    <subcellularLocation>
        <location evidence="1">Membrane</location>
        <topology evidence="1">Single-pass membrane protein</topology>
    </subcellularLocation>
</comment>
<evidence type="ECO:0000259" key="9">
    <source>
        <dbReference type="PROSITE" id="PS50835"/>
    </source>
</evidence>
<dbReference type="PANTHER" id="PTHR24270">
    <property type="entry name" value="LOW-DENSITY LIPOPROTEIN RECEPTOR-RELATED"/>
    <property type="match status" value="1"/>
</dbReference>
<comment type="caution">
    <text evidence="10">The sequence shown here is derived from an EMBL/GenBank/DDBJ whole genome shotgun (WGS) entry which is preliminary data.</text>
</comment>
<dbReference type="Gene3D" id="4.10.400.10">
    <property type="entry name" value="Low-density Lipoprotein Receptor"/>
    <property type="match status" value="3"/>
</dbReference>
<dbReference type="InterPro" id="IPR013783">
    <property type="entry name" value="Ig-like_fold"/>
</dbReference>
<protein>
    <recommendedName>
        <fullName evidence="9">Ig-like domain-containing protein</fullName>
    </recommendedName>
</protein>
<dbReference type="SUPFAM" id="SSF48726">
    <property type="entry name" value="Immunoglobulin"/>
    <property type="match status" value="1"/>
</dbReference>
<feature type="disulfide bond" evidence="8">
    <location>
        <begin position="500"/>
        <end position="515"/>
    </location>
</feature>
<dbReference type="InterPro" id="IPR036055">
    <property type="entry name" value="LDL_receptor-like_sf"/>
</dbReference>
<dbReference type="PROSITE" id="PS50068">
    <property type="entry name" value="LDLRA_2"/>
    <property type="match status" value="3"/>
</dbReference>
<dbReference type="CDD" id="cd00112">
    <property type="entry name" value="LDLa"/>
    <property type="match status" value="3"/>
</dbReference>
<keyword evidence="7 8" id="KW-1015">Disulfide bond</keyword>
<keyword evidence="11" id="KW-1185">Reference proteome</keyword>
<keyword evidence="4" id="KW-0677">Repeat</keyword>
<dbReference type="InterPro" id="IPR007110">
    <property type="entry name" value="Ig-like_dom"/>
</dbReference>
<dbReference type="Proteomes" id="UP000835052">
    <property type="component" value="Unassembled WGS sequence"/>
</dbReference>
<dbReference type="InterPro" id="IPR050685">
    <property type="entry name" value="LDLR"/>
</dbReference>
<proteinExistence type="predicted"/>
<dbReference type="OrthoDB" id="9990982at2759"/>
<dbReference type="InterPro" id="IPR002172">
    <property type="entry name" value="LDrepeatLR_classA_rpt"/>
</dbReference>
<feature type="domain" description="Ig-like" evidence="9">
    <location>
        <begin position="374"/>
        <end position="466"/>
    </location>
</feature>
<dbReference type="SMART" id="SM00192">
    <property type="entry name" value="LDLa"/>
    <property type="match status" value="3"/>
</dbReference>
<evidence type="ECO:0000256" key="5">
    <source>
        <dbReference type="ARBA" id="ARBA00022989"/>
    </source>
</evidence>
<dbReference type="SMART" id="SM00409">
    <property type="entry name" value="IG"/>
    <property type="match status" value="1"/>
</dbReference>
<evidence type="ECO:0000256" key="6">
    <source>
        <dbReference type="ARBA" id="ARBA00023136"/>
    </source>
</evidence>
<feature type="disulfide bond" evidence="8">
    <location>
        <begin position="540"/>
        <end position="555"/>
    </location>
</feature>
<feature type="disulfide bond" evidence="8">
    <location>
        <begin position="331"/>
        <end position="343"/>
    </location>
</feature>
<evidence type="ECO:0000256" key="2">
    <source>
        <dbReference type="ARBA" id="ARBA00004308"/>
    </source>
</evidence>
<evidence type="ECO:0000256" key="3">
    <source>
        <dbReference type="ARBA" id="ARBA00022692"/>
    </source>
</evidence>
<dbReference type="GO" id="GO:0016192">
    <property type="term" value="P:vesicle-mediated transport"/>
    <property type="evidence" value="ECO:0007669"/>
    <property type="project" value="UniProtKB-ARBA"/>
</dbReference>
<dbReference type="AlphaFoldDB" id="A0A8S1HNV0"/>
<keyword evidence="3" id="KW-0812">Transmembrane</keyword>
<dbReference type="EMBL" id="CAJGYM010000082">
    <property type="protein sequence ID" value="CAD6196913.1"/>
    <property type="molecule type" value="Genomic_DNA"/>
</dbReference>
<evidence type="ECO:0000256" key="8">
    <source>
        <dbReference type="PROSITE-ProRule" id="PRU00124"/>
    </source>
</evidence>
<sequence length="705" mass="77721">MPPQNRRLLPYSTSSYLPSNPLLIFFPLPFQELPDKEEELLIDTARRAIGQTCLFGRSNARGRGVKFNRSTREEDADKGYVIGARQHLLCPPAASRFVAPPTTNPTRTPLLFNEMMIVTRLFTAFCLISTRLLTAAPIEGSGAVLLEAEPDPPDGEVQLLTETRRGAGESQLRPPSNRRPLLLLASPYSLSAFALTRNTVASGSSKTAMAFSLFAALSLSVIYRLTINLPDLPYSHELRRVGSDEFLKTSKELSEAIDKLLVELPGEHRASVFQYHQIIGTLAYVDVYTDSESPRVRDVLLAAAHDGQIGDFAVSNEGFEVHVIKDDNANCAPTEFRCLDGSCIAADRRCDGRRDCADGSDESRKHAECKRHVPLILQTEKEVSTPKHGTVHLSAIIDHVPAGRQVIWSRNGKVIGEGTLATGNDDRLSVYHTSDQYFLRIENTTDGDAGEYKIMVEGMNVEASFTVNVTPDKLAGESEGCPEGERACKSGHCLPVSQFCDRTVQCPDGDDEVSCTRVECTSSELLCEANNVCVPLTVACDGWRDCHDGSDEKNCTEAHKAHKKVHHGKHQRKPHSRLTVACEDGSTPEYSLHGSTYCWSNSVCPSSTACVQGLCCAVGPPPVSHLSNLVTPNQLRSTWSCSEQHDTPMSLAPVGMSRRHVSRVEIAMRWDAPMRRFWRRETLWYGKVHLFQGGMHGIVGIFLSF</sequence>
<organism evidence="10 11">
    <name type="scientific">Caenorhabditis auriculariae</name>
    <dbReference type="NCBI Taxonomy" id="2777116"/>
    <lineage>
        <taxon>Eukaryota</taxon>
        <taxon>Metazoa</taxon>
        <taxon>Ecdysozoa</taxon>
        <taxon>Nematoda</taxon>
        <taxon>Chromadorea</taxon>
        <taxon>Rhabditida</taxon>
        <taxon>Rhabditina</taxon>
        <taxon>Rhabditomorpha</taxon>
        <taxon>Rhabditoidea</taxon>
        <taxon>Rhabditidae</taxon>
        <taxon>Peloderinae</taxon>
        <taxon>Caenorhabditis</taxon>
    </lineage>
</organism>
<evidence type="ECO:0000313" key="11">
    <source>
        <dbReference type="Proteomes" id="UP000835052"/>
    </source>
</evidence>
<keyword evidence="5" id="KW-1133">Transmembrane helix</keyword>
<feature type="disulfide bond" evidence="8">
    <location>
        <begin position="481"/>
        <end position="493"/>
    </location>
</feature>
<gene>
    <name evidence="10" type="ORF">CAUJ_LOCUS12824</name>
</gene>
<dbReference type="PRINTS" id="PR00261">
    <property type="entry name" value="LDLRECEPTOR"/>
</dbReference>
<evidence type="ECO:0000256" key="4">
    <source>
        <dbReference type="ARBA" id="ARBA00022737"/>
    </source>
</evidence>
<dbReference type="GO" id="GO:0005886">
    <property type="term" value="C:plasma membrane"/>
    <property type="evidence" value="ECO:0007669"/>
    <property type="project" value="TreeGrafter"/>
</dbReference>
<dbReference type="Pfam" id="PF00057">
    <property type="entry name" value="Ldl_recept_a"/>
    <property type="match status" value="2"/>
</dbReference>
<comment type="caution">
    <text evidence="8">Lacks conserved residue(s) required for the propagation of feature annotation.</text>
</comment>
<dbReference type="GO" id="GO:0012505">
    <property type="term" value="C:endomembrane system"/>
    <property type="evidence" value="ECO:0007669"/>
    <property type="project" value="UniProtKB-SubCell"/>
</dbReference>
<dbReference type="PROSITE" id="PS01209">
    <property type="entry name" value="LDLRA_1"/>
    <property type="match status" value="1"/>
</dbReference>
<feature type="disulfide bond" evidence="8">
    <location>
        <begin position="488"/>
        <end position="506"/>
    </location>
</feature>
<dbReference type="InterPro" id="IPR036179">
    <property type="entry name" value="Ig-like_dom_sf"/>
</dbReference>
<accession>A0A8S1HNV0</accession>
<evidence type="ECO:0000256" key="1">
    <source>
        <dbReference type="ARBA" id="ARBA00004167"/>
    </source>
</evidence>
<dbReference type="Gene3D" id="2.60.40.10">
    <property type="entry name" value="Immunoglobulins"/>
    <property type="match status" value="1"/>
</dbReference>